<protein>
    <submittedName>
        <fullName evidence="1">Uncharacterized protein</fullName>
    </submittedName>
</protein>
<dbReference type="RefSeq" id="WP_317306832.1">
    <property type="nucleotide sequence ID" value="NZ_JAWJYY010000002.1"/>
</dbReference>
<dbReference type="Proteomes" id="UP001284654">
    <property type="component" value="Unassembled WGS sequence"/>
</dbReference>
<dbReference type="AlphaFoldDB" id="A0AAW8Z7S2"/>
<reference evidence="1" key="1">
    <citation type="submission" date="2023-10" db="EMBL/GenBank/DDBJ databases">
        <authorList>
            <person name="Sykes E.M.E."/>
            <person name="Khan I.U.H."/>
            <person name="Kumar A."/>
        </authorList>
    </citation>
    <scope>NUCLEOTIDE SEQUENCE</scope>
    <source>
        <strain evidence="1">IK5</strain>
    </source>
</reference>
<proteinExistence type="predicted"/>
<dbReference type="EMBL" id="JAWJYY010000002">
    <property type="protein sequence ID" value="MDV4317062.1"/>
    <property type="molecule type" value="Genomic_DNA"/>
</dbReference>
<sequence length="679" mass="76820">MARIPMGNFGNVTPQVQPGRVLDNGAGQVAQAAVQLAQVGQQLSLKKHNEQLKIQEEKDQYQFNIEAAKYGSEYQDYLTETKQKLATGELDESLAKAYLRQRADEMNEAYSQRLPEHHREKFNYYSEKLFQESQANIKPLAYEVERRKINADFEQMSEATLKLENREHGYALFKDTLSRNPVLTPEQRVKAEEDWQQRRDLSDAKGVLNSLEEQADTEALQKLHKNVDTVFPHMKVETRDAYKANIESAISRINRGIEIKAKEQDKENAQLTKDFVANAFTGYPLSESLVNSTLEAVKGTKYEAEVREAVALNKDAQKFRDASPIEQERSIARLTTELENSPQDDATLLQKKLNVFKNIAATSKQRANDDPVASVQAQTGHKLYTVTPEQIGSGQIDFKQAQITTELLAEQKKANGDIGSLIQWNKSERTAFKDRYFSASPSKQKAMLTDLTKMAGSNKEAQKEYFSLIGGEKNAYDYMGIAKLNQLDVTLHGTNIRAAEVALEGKQILNQGQASVLGVEKEFHNAIQSEFGNATAIGTNEHRAYQNLAYSIYLGLAKRGENIIKRDEKGNPIINKEMAKQAFDIATGGTYKQKLGKNTNHIFMPYGFTQDSFEDHIQNHFRTQYRKETGHLPPSENLLKTHVVQPVPNANGWFMFIQPNGKVMKNPKTAKPYIMRIWK</sequence>
<accession>A0AAW8Z7S2</accession>
<evidence type="ECO:0000313" key="2">
    <source>
        <dbReference type="Proteomes" id="UP001284654"/>
    </source>
</evidence>
<name>A0AAW8Z7S2_9GAMM</name>
<evidence type="ECO:0000313" key="1">
    <source>
        <dbReference type="EMBL" id="MDV4317062.1"/>
    </source>
</evidence>
<gene>
    <name evidence="1" type="ORF">MSG88_15190</name>
</gene>
<organism evidence="1 2">
    <name type="scientific">Acinetobacter indicus</name>
    <dbReference type="NCBI Taxonomy" id="756892"/>
    <lineage>
        <taxon>Bacteria</taxon>
        <taxon>Pseudomonadati</taxon>
        <taxon>Pseudomonadota</taxon>
        <taxon>Gammaproteobacteria</taxon>
        <taxon>Moraxellales</taxon>
        <taxon>Moraxellaceae</taxon>
        <taxon>Acinetobacter</taxon>
    </lineage>
</organism>
<comment type="caution">
    <text evidence="1">The sequence shown here is derived from an EMBL/GenBank/DDBJ whole genome shotgun (WGS) entry which is preliminary data.</text>
</comment>